<gene>
    <name evidence="1" type="ORF">I7I53_01576</name>
</gene>
<evidence type="ECO:0000313" key="2">
    <source>
        <dbReference type="Proteomes" id="UP000663419"/>
    </source>
</evidence>
<organism evidence="1 2">
    <name type="scientific">Ajellomyces capsulatus (strain H88)</name>
    <name type="common">Darling's disease fungus</name>
    <name type="synonym">Histoplasma capsulatum</name>
    <dbReference type="NCBI Taxonomy" id="544711"/>
    <lineage>
        <taxon>Eukaryota</taxon>
        <taxon>Fungi</taxon>
        <taxon>Dikarya</taxon>
        <taxon>Ascomycota</taxon>
        <taxon>Pezizomycotina</taxon>
        <taxon>Eurotiomycetes</taxon>
        <taxon>Eurotiomycetidae</taxon>
        <taxon>Onygenales</taxon>
        <taxon>Ajellomycetaceae</taxon>
        <taxon>Histoplasma</taxon>
    </lineage>
</organism>
<sequence>MCFAGVNKHKALLEVERQLSSSPSKALQANDCVLFAEKFGSCLVSAGLPYFTSWFSLSV</sequence>
<dbReference type="EMBL" id="CP069104">
    <property type="protein sequence ID" value="QSS54113.1"/>
    <property type="molecule type" value="Genomic_DNA"/>
</dbReference>
<evidence type="ECO:0000313" key="1">
    <source>
        <dbReference type="EMBL" id="QSS54113.1"/>
    </source>
</evidence>
<protein>
    <submittedName>
        <fullName evidence="1">Uncharacterized protein</fullName>
    </submittedName>
</protein>
<reference evidence="1" key="1">
    <citation type="submission" date="2021-01" db="EMBL/GenBank/DDBJ databases">
        <title>Chromosome-level genome assembly of a human fungal pathogen reveals clustering of transcriptionally co-regulated genes.</title>
        <authorList>
            <person name="Voorhies M."/>
            <person name="Cohen S."/>
            <person name="Shea T.P."/>
            <person name="Petrus S."/>
            <person name="Munoz J.F."/>
            <person name="Poplawski S."/>
            <person name="Goldman W.E."/>
            <person name="Michael T."/>
            <person name="Cuomo C.A."/>
            <person name="Sil A."/>
            <person name="Beyhan S."/>
        </authorList>
    </citation>
    <scope>NUCLEOTIDE SEQUENCE</scope>
    <source>
        <strain evidence="1">H88</strain>
    </source>
</reference>
<proteinExistence type="predicted"/>
<dbReference type="Proteomes" id="UP000663419">
    <property type="component" value="Chromosome 3"/>
</dbReference>
<dbReference type="AlphaFoldDB" id="A0A8A1LNC6"/>
<name>A0A8A1LNC6_AJEC8</name>
<accession>A0A8A1LNC6</accession>
<dbReference type="VEuPathDB" id="FungiDB:I7I53_01576"/>